<gene>
    <name evidence="2" type="ORF">EYC84_003743</name>
</gene>
<evidence type="ECO:0000313" key="2">
    <source>
        <dbReference type="EMBL" id="KAA8573249.1"/>
    </source>
</evidence>
<dbReference type="Proteomes" id="UP000322873">
    <property type="component" value="Unassembled WGS sequence"/>
</dbReference>
<organism evidence="2 3">
    <name type="scientific">Monilinia fructicola</name>
    <name type="common">Brown rot fungus</name>
    <name type="synonym">Ciboria fructicola</name>
    <dbReference type="NCBI Taxonomy" id="38448"/>
    <lineage>
        <taxon>Eukaryota</taxon>
        <taxon>Fungi</taxon>
        <taxon>Dikarya</taxon>
        <taxon>Ascomycota</taxon>
        <taxon>Pezizomycotina</taxon>
        <taxon>Leotiomycetes</taxon>
        <taxon>Helotiales</taxon>
        <taxon>Sclerotiniaceae</taxon>
        <taxon>Monilinia</taxon>
    </lineage>
</organism>
<sequence>MEALYHPDSIFGDEETWYDAPVGLPAQHAQEYFDALEEQDVLGDLSENRYVHNPRTNHYPKLPTATLQNKITKFITAHHLTNDDAEYVQLSRVSNKLVDLQEDHEDEMRVQDRKINSLVEELSAVRTTRYEIENIYSGSDCKRKRDLIVAKATPCFRSKARLEEQYLGAVSVLAEQVQQIKGRVRSARDARRAQERWRPVLEQVRNIVEQNARLEGGVADLRAEVGRLRAHLRAHRNAVILERRRRDAAFHASQTYLARLNEGRDRERDLEVEVNQQARIMQQQANWIHELEARGMRNEVFDRQNGSWKMARATRKRRFNEDREEEEIKEERGVKRERLY</sequence>
<name>A0A5M9JYL8_MONFR</name>
<proteinExistence type="predicted"/>
<dbReference type="EMBL" id="VICG01000004">
    <property type="protein sequence ID" value="KAA8573249.1"/>
    <property type="molecule type" value="Genomic_DNA"/>
</dbReference>
<keyword evidence="3" id="KW-1185">Reference proteome</keyword>
<reference evidence="2 3" key="1">
    <citation type="submission" date="2019-06" db="EMBL/GenBank/DDBJ databases">
        <title>Genome Sequence of the Brown Rot Fungal Pathogen Monilinia fructicola.</title>
        <authorList>
            <person name="De Miccolis Angelini R.M."/>
            <person name="Landi L."/>
            <person name="Abate D."/>
            <person name="Pollastro S."/>
            <person name="Romanazzi G."/>
            <person name="Faretra F."/>
        </authorList>
    </citation>
    <scope>NUCLEOTIDE SEQUENCE [LARGE SCALE GENOMIC DNA]</scope>
    <source>
        <strain evidence="2 3">Mfrc123</strain>
    </source>
</reference>
<accession>A0A5M9JYL8</accession>
<feature type="compositionally biased region" description="Basic and acidic residues" evidence="1">
    <location>
        <begin position="329"/>
        <end position="340"/>
    </location>
</feature>
<comment type="caution">
    <text evidence="2">The sequence shown here is derived from an EMBL/GenBank/DDBJ whole genome shotgun (WGS) entry which is preliminary data.</text>
</comment>
<dbReference type="AlphaFoldDB" id="A0A5M9JYL8"/>
<evidence type="ECO:0000256" key="1">
    <source>
        <dbReference type="SAM" id="MobiDB-lite"/>
    </source>
</evidence>
<evidence type="ECO:0000313" key="3">
    <source>
        <dbReference type="Proteomes" id="UP000322873"/>
    </source>
</evidence>
<feature type="region of interest" description="Disordered" evidence="1">
    <location>
        <begin position="315"/>
        <end position="340"/>
    </location>
</feature>
<protein>
    <submittedName>
        <fullName evidence="2">Uncharacterized protein</fullName>
    </submittedName>
</protein>
<dbReference type="VEuPathDB" id="FungiDB:MFRU_025g00580"/>